<feature type="compositionally biased region" description="Polar residues" evidence="7">
    <location>
        <begin position="655"/>
        <end position="666"/>
    </location>
</feature>
<feature type="transmembrane region" description="Helical" evidence="8">
    <location>
        <begin position="129"/>
        <end position="150"/>
    </location>
</feature>
<accession>A0A1I7NQS9</accession>
<dbReference type="GO" id="GO:0016776">
    <property type="term" value="F:phosphotransferase activity, phosphate group as acceptor"/>
    <property type="evidence" value="ECO:0007669"/>
    <property type="project" value="TreeGrafter"/>
</dbReference>
<dbReference type="AlphaFoldDB" id="A0A1I7NQS9"/>
<feature type="transmembrane region" description="Helical" evidence="8">
    <location>
        <begin position="102"/>
        <end position="123"/>
    </location>
</feature>
<evidence type="ECO:0000256" key="7">
    <source>
        <dbReference type="SAM" id="MobiDB-lite"/>
    </source>
</evidence>
<keyword evidence="2" id="KW-1003">Cell membrane</keyword>
<protein>
    <submittedName>
        <fullName evidence="10">Sulfatase</fullName>
    </submittedName>
</protein>
<evidence type="ECO:0000259" key="9">
    <source>
        <dbReference type="Pfam" id="PF00884"/>
    </source>
</evidence>
<keyword evidence="3" id="KW-0808">Transferase</keyword>
<dbReference type="Pfam" id="PF00884">
    <property type="entry name" value="Sulfatase"/>
    <property type="match status" value="1"/>
</dbReference>
<organism evidence="10 11">
    <name type="scientific">Hyphomicrobium facile</name>
    <dbReference type="NCBI Taxonomy" id="51670"/>
    <lineage>
        <taxon>Bacteria</taxon>
        <taxon>Pseudomonadati</taxon>
        <taxon>Pseudomonadota</taxon>
        <taxon>Alphaproteobacteria</taxon>
        <taxon>Hyphomicrobiales</taxon>
        <taxon>Hyphomicrobiaceae</taxon>
        <taxon>Hyphomicrobium</taxon>
    </lineage>
</organism>
<evidence type="ECO:0000313" key="11">
    <source>
        <dbReference type="Proteomes" id="UP000199423"/>
    </source>
</evidence>
<dbReference type="InterPro" id="IPR000917">
    <property type="entry name" value="Sulfatase_N"/>
</dbReference>
<comment type="subcellular location">
    <subcellularLocation>
        <location evidence="1">Cell membrane</location>
        <topology evidence="1">Multi-pass membrane protein</topology>
    </subcellularLocation>
</comment>
<keyword evidence="5 8" id="KW-1133">Transmembrane helix</keyword>
<evidence type="ECO:0000313" key="10">
    <source>
        <dbReference type="EMBL" id="SFV37029.1"/>
    </source>
</evidence>
<dbReference type="PANTHER" id="PTHR30443">
    <property type="entry name" value="INNER MEMBRANE PROTEIN"/>
    <property type="match status" value="1"/>
</dbReference>
<evidence type="ECO:0000256" key="4">
    <source>
        <dbReference type="ARBA" id="ARBA00022692"/>
    </source>
</evidence>
<feature type="transmembrane region" description="Helical" evidence="8">
    <location>
        <begin position="212"/>
        <end position="231"/>
    </location>
</feature>
<feature type="domain" description="Sulfatase N-terminal" evidence="9">
    <location>
        <begin position="307"/>
        <end position="592"/>
    </location>
</feature>
<evidence type="ECO:0000256" key="3">
    <source>
        <dbReference type="ARBA" id="ARBA00022679"/>
    </source>
</evidence>
<evidence type="ECO:0000256" key="1">
    <source>
        <dbReference type="ARBA" id="ARBA00004651"/>
    </source>
</evidence>
<evidence type="ECO:0000256" key="2">
    <source>
        <dbReference type="ARBA" id="ARBA00022475"/>
    </source>
</evidence>
<dbReference type="Gene3D" id="3.40.720.10">
    <property type="entry name" value="Alkaline Phosphatase, subunit A"/>
    <property type="match status" value="1"/>
</dbReference>
<keyword evidence="11" id="KW-1185">Reference proteome</keyword>
<dbReference type="GO" id="GO:0005886">
    <property type="term" value="C:plasma membrane"/>
    <property type="evidence" value="ECO:0007669"/>
    <property type="project" value="UniProtKB-SubCell"/>
</dbReference>
<feature type="region of interest" description="Disordered" evidence="7">
    <location>
        <begin position="644"/>
        <end position="666"/>
    </location>
</feature>
<name>A0A1I7NQS9_9HYPH</name>
<evidence type="ECO:0000256" key="5">
    <source>
        <dbReference type="ARBA" id="ARBA00022989"/>
    </source>
</evidence>
<proteinExistence type="predicted"/>
<dbReference type="EMBL" id="FPCH01000003">
    <property type="protein sequence ID" value="SFV37029.1"/>
    <property type="molecule type" value="Genomic_DNA"/>
</dbReference>
<dbReference type="PANTHER" id="PTHR30443:SF2">
    <property type="entry name" value="PHOSPHOETHANOLAMINE TRANSFERASE EPTC"/>
    <property type="match status" value="1"/>
</dbReference>
<dbReference type="SUPFAM" id="SSF53649">
    <property type="entry name" value="Alkaline phosphatase-like"/>
    <property type="match status" value="1"/>
</dbReference>
<dbReference type="RefSeq" id="WP_092868493.1">
    <property type="nucleotide sequence ID" value="NZ_FPCH01000003.1"/>
</dbReference>
<dbReference type="InterPro" id="IPR058130">
    <property type="entry name" value="PEA_transf_C"/>
</dbReference>
<dbReference type="GO" id="GO:0009244">
    <property type="term" value="P:lipopolysaccharide core region biosynthetic process"/>
    <property type="evidence" value="ECO:0007669"/>
    <property type="project" value="TreeGrafter"/>
</dbReference>
<feature type="transmembrane region" description="Helical" evidence="8">
    <location>
        <begin position="74"/>
        <end position="95"/>
    </location>
</feature>
<dbReference type="CDD" id="cd16017">
    <property type="entry name" value="LptA"/>
    <property type="match status" value="1"/>
</dbReference>
<dbReference type="STRING" id="51670.SAMN04488557_2957"/>
<feature type="transmembrane region" description="Helical" evidence="8">
    <location>
        <begin position="41"/>
        <end position="62"/>
    </location>
</feature>
<feature type="transmembrane region" description="Helical" evidence="8">
    <location>
        <begin position="162"/>
        <end position="181"/>
    </location>
</feature>
<evidence type="ECO:0000256" key="8">
    <source>
        <dbReference type="SAM" id="Phobius"/>
    </source>
</evidence>
<keyword evidence="6 8" id="KW-0472">Membrane</keyword>
<dbReference type="OrthoDB" id="9786870at2"/>
<gene>
    <name evidence="10" type="ORF">SAMN04488557_2957</name>
</gene>
<dbReference type="InterPro" id="IPR040423">
    <property type="entry name" value="PEA_transferase"/>
</dbReference>
<feature type="transmembrane region" description="Helical" evidence="8">
    <location>
        <begin position="243"/>
        <end position="260"/>
    </location>
</feature>
<sequence>MRKRDWRTTDGYYRLMVRLLFRSEKLRAFPSRTIARRIADILGEAAGTLKAATAVIASLFFLFRVERYDPHGGIAFVAGIVASIIIVGWTAGVFIRLRTAQLPMLGFYFLLLVFGAGVDTYNFGYQNLIGSWVVLTGSIFALHLAGSALLEKFPRLRAAFSMIFAAAAGSWVLAVFCYNLRFGVPISSQLSAAVLGTTLFEAREFIAVNFDYSIVVALLIYAFVVLALNFAQYRVNHPPVRPATVVAIAAVALVQLTYFWSPGGLYAATIGYTATYLKQLKALRAIEVARQKALPTIGARKIGSGETYVLVIGEAQDRGHMSLYGYERKTTPWIDDEICGANWVRFTHPYSNYVQTVPALSLALTAANQYNGKSYIASPSILDVAKSAGFRTFWLSNQQGLGRFENPITAIAKAADVYVRINQRVGRENLSDFSDMELVDRFRAMKNQIKTDENNLIVFHLMGSHQDYCRRFPASFARFSKTPASTHIRATGWLDWSATQESRRRQQTDCYDDSVAFTDLVLSKIFSEAKQLPGFRAFVYLPDHAEGIDAGLGHDPQMFTFEMARISLLVWLSDAFENDDPERAAALRDHRDAVWTNDLLYELLLGLTGVEIKNFDPRYDLSSKRYSLNPDSALTLHGGKKVAEDSAGLEAPQRPSFSFCPQSAAR</sequence>
<evidence type="ECO:0000256" key="6">
    <source>
        <dbReference type="ARBA" id="ARBA00023136"/>
    </source>
</evidence>
<dbReference type="Proteomes" id="UP000199423">
    <property type="component" value="Unassembled WGS sequence"/>
</dbReference>
<dbReference type="InterPro" id="IPR017850">
    <property type="entry name" value="Alkaline_phosphatase_core_sf"/>
</dbReference>
<keyword evidence="4 8" id="KW-0812">Transmembrane</keyword>
<reference evidence="11" key="1">
    <citation type="submission" date="2016-10" db="EMBL/GenBank/DDBJ databases">
        <authorList>
            <person name="Varghese N."/>
            <person name="Submissions S."/>
        </authorList>
    </citation>
    <scope>NUCLEOTIDE SEQUENCE [LARGE SCALE GENOMIC DNA]</scope>
    <source>
        <strain evidence="11">DSM 1565</strain>
    </source>
</reference>